<accession>A0A495BIL5</accession>
<sequence>MKNTPLLLSLLCCVPLLQSCESVPPKQTWGFQPLLKVRHGNESPAAYYQLGRYYQGQNRSDLAIPAFQQALALDKHYAEAHNALGSLYAGQRQFELAIMEFQLALAAAPDTAHFYNNLGYAYYLQGRPVEAAAALEKAAALKPGDAKITTNLNLALAQKTKAELVQQAFTPATASPPASTASNVAEPPVAQPVTEATVAVPALAPASPPAAVEATAPSPSLPATPPLVAEPAPVIAPLPSLQPAPAERQQAVEPAAPTMLAAVPPALPTDTPPTSRAALYEVSNGNGITGMARRVNQALLAQGYPAARLTNSKPFRQPVTVVEYRPGYAGVAARLSASLPLKPAITEKVDLRQSTDVRLVLGRDVMTHLALVTPGQRETQLALGAPPRLVKP</sequence>
<dbReference type="PROSITE" id="PS51257">
    <property type="entry name" value="PROKAR_LIPOPROTEIN"/>
    <property type="match status" value="1"/>
</dbReference>
<dbReference type="Pfam" id="PF13432">
    <property type="entry name" value="TPR_16"/>
    <property type="match status" value="1"/>
</dbReference>
<dbReference type="InterPro" id="IPR027381">
    <property type="entry name" value="LytR/CpsA/Psr_C"/>
</dbReference>
<protein>
    <submittedName>
        <fullName evidence="5">Tetratricopeptide repeat protein</fullName>
    </submittedName>
</protein>
<dbReference type="AlphaFoldDB" id="A0A495BIL5"/>
<dbReference type="PANTHER" id="PTHR44858:SF1">
    <property type="entry name" value="UDP-N-ACETYLGLUCOSAMINE--PEPTIDE N-ACETYLGLUCOSAMINYLTRANSFERASE SPINDLY-RELATED"/>
    <property type="match status" value="1"/>
</dbReference>
<name>A0A495BIL5_VOGIN</name>
<dbReference type="PROSITE" id="PS50005">
    <property type="entry name" value="TPR"/>
    <property type="match status" value="3"/>
</dbReference>
<dbReference type="SMART" id="SM00028">
    <property type="entry name" value="TPR"/>
    <property type="match status" value="3"/>
</dbReference>
<dbReference type="InterPro" id="IPR011990">
    <property type="entry name" value="TPR-like_helical_dom_sf"/>
</dbReference>
<comment type="caution">
    <text evidence="5">The sequence shown here is derived from an EMBL/GenBank/DDBJ whole genome shotgun (WGS) entry which is preliminary data.</text>
</comment>
<evidence type="ECO:0000256" key="3">
    <source>
        <dbReference type="PROSITE-ProRule" id="PRU00339"/>
    </source>
</evidence>
<dbReference type="Gene3D" id="3.30.70.2390">
    <property type="match status" value="1"/>
</dbReference>
<dbReference type="RefSeq" id="WP_120809835.1">
    <property type="nucleotide sequence ID" value="NZ_RBID01000011.1"/>
</dbReference>
<feature type="repeat" description="TPR" evidence="3">
    <location>
        <begin position="112"/>
        <end position="145"/>
    </location>
</feature>
<dbReference type="Gene3D" id="1.25.40.10">
    <property type="entry name" value="Tetratricopeptide repeat domain"/>
    <property type="match status" value="1"/>
</dbReference>
<evidence type="ECO:0000313" key="6">
    <source>
        <dbReference type="Proteomes" id="UP000279384"/>
    </source>
</evidence>
<feature type="repeat" description="TPR" evidence="3">
    <location>
        <begin position="44"/>
        <end position="77"/>
    </location>
</feature>
<dbReference type="PANTHER" id="PTHR44858">
    <property type="entry name" value="TETRATRICOPEPTIDE REPEAT PROTEIN 6"/>
    <property type="match status" value="1"/>
</dbReference>
<dbReference type="Pfam" id="PF13399">
    <property type="entry name" value="LytR_C"/>
    <property type="match status" value="1"/>
</dbReference>
<organism evidence="5 6">
    <name type="scientific">Vogesella indigofera</name>
    <name type="common">Pseudomonas indigofera</name>
    <dbReference type="NCBI Taxonomy" id="45465"/>
    <lineage>
        <taxon>Bacteria</taxon>
        <taxon>Pseudomonadati</taxon>
        <taxon>Pseudomonadota</taxon>
        <taxon>Betaproteobacteria</taxon>
        <taxon>Neisseriales</taxon>
        <taxon>Chromobacteriaceae</taxon>
        <taxon>Vogesella</taxon>
    </lineage>
</organism>
<keyword evidence="1" id="KW-0677">Repeat</keyword>
<evidence type="ECO:0000313" key="5">
    <source>
        <dbReference type="EMBL" id="RKQ61194.1"/>
    </source>
</evidence>
<feature type="repeat" description="TPR" evidence="3">
    <location>
        <begin position="78"/>
        <end position="111"/>
    </location>
</feature>
<dbReference type="InterPro" id="IPR050498">
    <property type="entry name" value="Ycf3"/>
</dbReference>
<dbReference type="InterPro" id="IPR019734">
    <property type="entry name" value="TPR_rpt"/>
</dbReference>
<dbReference type="Pfam" id="PF13181">
    <property type="entry name" value="TPR_8"/>
    <property type="match status" value="1"/>
</dbReference>
<reference evidence="5 6" key="1">
    <citation type="submission" date="2018-10" db="EMBL/GenBank/DDBJ databases">
        <title>Genomic Encyclopedia of Type Strains, Phase IV (KMG-IV): sequencing the most valuable type-strain genomes for metagenomic binning, comparative biology and taxonomic classification.</title>
        <authorList>
            <person name="Goeker M."/>
        </authorList>
    </citation>
    <scope>NUCLEOTIDE SEQUENCE [LARGE SCALE GENOMIC DNA]</scope>
    <source>
        <strain evidence="5 6">DSM 3303</strain>
    </source>
</reference>
<dbReference type="EMBL" id="RBID01000011">
    <property type="protein sequence ID" value="RKQ61194.1"/>
    <property type="molecule type" value="Genomic_DNA"/>
</dbReference>
<keyword evidence="2 3" id="KW-0802">TPR repeat</keyword>
<evidence type="ECO:0000256" key="1">
    <source>
        <dbReference type="ARBA" id="ARBA00022737"/>
    </source>
</evidence>
<gene>
    <name evidence="5" type="ORF">C8E02_0961</name>
</gene>
<evidence type="ECO:0000256" key="2">
    <source>
        <dbReference type="ARBA" id="ARBA00022803"/>
    </source>
</evidence>
<evidence type="ECO:0000259" key="4">
    <source>
        <dbReference type="Pfam" id="PF13399"/>
    </source>
</evidence>
<proteinExistence type="predicted"/>
<dbReference type="Proteomes" id="UP000279384">
    <property type="component" value="Unassembled WGS sequence"/>
</dbReference>
<dbReference type="SUPFAM" id="SSF48452">
    <property type="entry name" value="TPR-like"/>
    <property type="match status" value="1"/>
</dbReference>
<feature type="domain" description="LytR/CpsA/Psr regulator C-terminal" evidence="4">
    <location>
        <begin position="281"/>
        <end position="364"/>
    </location>
</feature>